<evidence type="ECO:0000313" key="4">
    <source>
        <dbReference type="Proteomes" id="UP000324479"/>
    </source>
</evidence>
<sequence>MQKRTKLQQRLLLAGCATAMFASTGCRSGMPSWNMFGSRNQPSAEMLAGNGPSTTYPAPPSESATPHAIASVAGGTQGDSPTTSIASADTPISKGAPDDPVTGFDVAASNSSAAGANLAAARANGFDVASTSGASNYASQASASSTSNASVPAIPAGYKYGTRAESPVASTAGGSDTNDSYVMPSSYPGATPPGGSASPPSAYGLPTGGPASESVATGSTSGFAMPGSGNESPSSPPAGATGGGFTLPDSMADVGGAVNSKPFTPKSSSSATSELATAVSNASSTAGTESAESTVPAPGASSPSFSTASADLTAEPDASLPSSGGGYAPGSTSGSSAYPTTSGYPSTGTGGSYYR</sequence>
<keyword evidence="2" id="KW-0732">Signal</keyword>
<dbReference type="RefSeq" id="WP_150075614.1">
    <property type="nucleotide sequence ID" value="NZ_VWOX01000003.1"/>
</dbReference>
<dbReference type="Proteomes" id="UP000324479">
    <property type="component" value="Unassembled WGS sequence"/>
</dbReference>
<protein>
    <recommendedName>
        <fullName evidence="5">Lipoprotein</fullName>
    </recommendedName>
</protein>
<evidence type="ECO:0000313" key="3">
    <source>
        <dbReference type="EMBL" id="KAA5545344.1"/>
    </source>
</evidence>
<feature type="compositionally biased region" description="Low complexity" evidence="1">
    <location>
        <begin position="260"/>
        <end position="294"/>
    </location>
</feature>
<feature type="compositionally biased region" description="Polar residues" evidence="1">
    <location>
        <begin position="78"/>
        <end position="87"/>
    </location>
</feature>
<dbReference type="EMBL" id="VWOX01000003">
    <property type="protein sequence ID" value="KAA5545344.1"/>
    <property type="molecule type" value="Genomic_DNA"/>
</dbReference>
<feature type="region of interest" description="Disordered" evidence="1">
    <location>
        <begin position="129"/>
        <end position="355"/>
    </location>
</feature>
<accession>A0A5M6DCT4</accession>
<feature type="compositionally biased region" description="Polar residues" evidence="1">
    <location>
        <begin position="301"/>
        <end position="310"/>
    </location>
</feature>
<feature type="signal peptide" evidence="2">
    <location>
        <begin position="1"/>
        <end position="22"/>
    </location>
</feature>
<gene>
    <name evidence="3" type="ORF">FYK55_06725</name>
</gene>
<proteinExistence type="predicted"/>
<feature type="compositionally biased region" description="Low complexity" evidence="1">
    <location>
        <begin position="338"/>
        <end position="347"/>
    </location>
</feature>
<dbReference type="PROSITE" id="PS51257">
    <property type="entry name" value="PROKAR_LIPOPROTEIN"/>
    <property type="match status" value="1"/>
</dbReference>
<dbReference type="AlphaFoldDB" id="A0A5M6DCT4"/>
<feature type="compositionally biased region" description="Polar residues" evidence="1">
    <location>
        <begin position="168"/>
        <end position="180"/>
    </location>
</feature>
<evidence type="ECO:0000256" key="2">
    <source>
        <dbReference type="SAM" id="SignalP"/>
    </source>
</evidence>
<evidence type="ECO:0000256" key="1">
    <source>
        <dbReference type="SAM" id="MobiDB-lite"/>
    </source>
</evidence>
<name>A0A5M6DCT4_9BACT</name>
<reference evidence="3 4" key="1">
    <citation type="submission" date="2019-08" db="EMBL/GenBank/DDBJ databases">
        <authorList>
            <person name="Dhanesh K."/>
            <person name="Kumar G."/>
            <person name="Sasikala C."/>
            <person name="Venkata Ramana C."/>
        </authorList>
    </citation>
    <scope>NUCLEOTIDE SEQUENCE [LARGE SCALE GENOMIC DNA]</scope>
    <source>
        <strain evidence="3 4">JC645</strain>
    </source>
</reference>
<feature type="chain" id="PRO_5024358764" description="Lipoprotein" evidence="2">
    <location>
        <begin position="23"/>
        <end position="355"/>
    </location>
</feature>
<feature type="compositionally biased region" description="Low complexity" evidence="1">
    <location>
        <begin position="226"/>
        <end position="239"/>
    </location>
</feature>
<feature type="region of interest" description="Disordered" evidence="1">
    <location>
        <begin position="37"/>
        <end position="104"/>
    </location>
</feature>
<evidence type="ECO:0008006" key="5">
    <source>
        <dbReference type="Google" id="ProtNLM"/>
    </source>
</evidence>
<keyword evidence="4" id="KW-1185">Reference proteome</keyword>
<feature type="compositionally biased region" description="Low complexity" evidence="1">
    <location>
        <begin position="132"/>
        <end position="150"/>
    </location>
</feature>
<feature type="compositionally biased region" description="Low complexity" evidence="1">
    <location>
        <begin position="184"/>
        <end position="204"/>
    </location>
</feature>
<comment type="caution">
    <text evidence="3">The sequence shown here is derived from an EMBL/GenBank/DDBJ whole genome shotgun (WGS) entry which is preliminary data.</text>
</comment>
<organism evidence="3 4">
    <name type="scientific">Roseiconus nitratireducens</name>
    <dbReference type="NCBI Taxonomy" id="2605748"/>
    <lineage>
        <taxon>Bacteria</taxon>
        <taxon>Pseudomonadati</taxon>
        <taxon>Planctomycetota</taxon>
        <taxon>Planctomycetia</taxon>
        <taxon>Pirellulales</taxon>
        <taxon>Pirellulaceae</taxon>
        <taxon>Roseiconus</taxon>
    </lineage>
</organism>